<keyword evidence="1" id="KW-0812">Transmembrane</keyword>
<accession>A0ABD5YB98</accession>
<feature type="transmembrane region" description="Helical" evidence="1">
    <location>
        <begin position="143"/>
        <end position="165"/>
    </location>
</feature>
<evidence type="ECO:0000313" key="2">
    <source>
        <dbReference type="EMBL" id="MFC7142991.1"/>
    </source>
</evidence>
<evidence type="ECO:0000256" key="1">
    <source>
        <dbReference type="SAM" id="Phobius"/>
    </source>
</evidence>
<evidence type="ECO:0008006" key="4">
    <source>
        <dbReference type="Google" id="ProtNLM"/>
    </source>
</evidence>
<feature type="transmembrane region" description="Helical" evidence="1">
    <location>
        <begin position="42"/>
        <end position="62"/>
    </location>
</feature>
<comment type="caution">
    <text evidence="2">The sequence shown here is derived from an EMBL/GenBank/DDBJ whole genome shotgun (WGS) entry which is preliminary data.</text>
</comment>
<dbReference type="Proteomes" id="UP001596432">
    <property type="component" value="Unassembled WGS sequence"/>
</dbReference>
<gene>
    <name evidence="2" type="ORF">ACFQMA_24615</name>
</gene>
<protein>
    <recommendedName>
        <fullName evidence="4">ZIP Zinc transporter</fullName>
    </recommendedName>
</protein>
<reference evidence="2 3" key="1">
    <citation type="journal article" date="2019" name="Int. J. Syst. Evol. Microbiol.">
        <title>The Global Catalogue of Microorganisms (GCM) 10K type strain sequencing project: providing services to taxonomists for standard genome sequencing and annotation.</title>
        <authorList>
            <consortium name="The Broad Institute Genomics Platform"/>
            <consortium name="The Broad Institute Genome Sequencing Center for Infectious Disease"/>
            <person name="Wu L."/>
            <person name="Ma J."/>
        </authorList>
    </citation>
    <scope>NUCLEOTIDE SEQUENCE [LARGE SCALE GENOMIC DNA]</scope>
    <source>
        <strain evidence="2 3">XZYJT29</strain>
    </source>
</reference>
<keyword evidence="1" id="KW-0472">Membrane</keyword>
<proteinExistence type="predicted"/>
<feature type="transmembrane region" description="Helical" evidence="1">
    <location>
        <begin position="201"/>
        <end position="218"/>
    </location>
</feature>
<evidence type="ECO:0000313" key="3">
    <source>
        <dbReference type="Proteomes" id="UP001596432"/>
    </source>
</evidence>
<dbReference type="EMBL" id="JBHTAS010000003">
    <property type="protein sequence ID" value="MFC7142991.1"/>
    <property type="molecule type" value="Genomic_DNA"/>
</dbReference>
<dbReference type="AlphaFoldDB" id="A0ABD5YB98"/>
<dbReference type="RefSeq" id="WP_382261895.1">
    <property type="nucleotide sequence ID" value="NZ_JBHTAS010000003.1"/>
</dbReference>
<feature type="transmembrane region" description="Helical" evidence="1">
    <location>
        <begin position="12"/>
        <end position="30"/>
    </location>
</feature>
<feature type="transmembrane region" description="Helical" evidence="1">
    <location>
        <begin position="118"/>
        <end position="137"/>
    </location>
</feature>
<keyword evidence="1" id="KW-1133">Transmembrane helix</keyword>
<name>A0ABD5YB98_9EURY</name>
<organism evidence="2 3">
    <name type="scientific">Halosimplex aquaticum</name>
    <dbReference type="NCBI Taxonomy" id="3026162"/>
    <lineage>
        <taxon>Archaea</taxon>
        <taxon>Methanobacteriati</taxon>
        <taxon>Methanobacteriota</taxon>
        <taxon>Stenosarchaea group</taxon>
        <taxon>Halobacteria</taxon>
        <taxon>Halobacteriales</taxon>
        <taxon>Haloarculaceae</taxon>
        <taxon>Halosimplex</taxon>
    </lineage>
</organism>
<sequence length="247" mass="27042">MGPWSTVLAERVLPVVLAVGLASIHLLAHSELLLTRISRGRALSFAGGVSVAYVFVHVLPEIDDFRQPMNQHPLLAVPTEKEVYLVTMLGFITYYGLEQLANRSAEQEGDDKPSPGIFRVHVGAYAAYNAIVGYLLFHQETPGVGSLLLFAFALGLHFILNDMTLEDQHEEDYHRTGRWVLAVAVLVGAGIGSVTELHQTTLGLLFAFLAGGIMLSVVREELPAERQGKFWWFTGGVALYTAVLLVT</sequence>
<feature type="transmembrane region" description="Helical" evidence="1">
    <location>
        <begin position="177"/>
        <end position="195"/>
    </location>
</feature>
<keyword evidence="3" id="KW-1185">Reference proteome</keyword>
<feature type="transmembrane region" description="Helical" evidence="1">
    <location>
        <begin position="230"/>
        <end position="246"/>
    </location>
</feature>